<evidence type="ECO:0000256" key="4">
    <source>
        <dbReference type="ARBA" id="ARBA00022692"/>
    </source>
</evidence>
<proteinExistence type="inferred from homology"/>
<keyword evidence="3 8" id="KW-0813">Transport</keyword>
<evidence type="ECO:0000256" key="8">
    <source>
        <dbReference type="RuleBase" id="RU364131"/>
    </source>
</evidence>
<comment type="similarity">
    <text evidence="2 8">Belongs to the FXYD family.</text>
</comment>
<keyword evidence="5 8" id="KW-1133">Transmembrane helix</keyword>
<dbReference type="PANTHER" id="PTHR14132:SF12">
    <property type="entry name" value="PHOSPHOLEMMAN"/>
    <property type="match status" value="1"/>
</dbReference>
<feature type="transmembrane region" description="Helical" evidence="8">
    <location>
        <begin position="44"/>
        <end position="64"/>
    </location>
</feature>
<dbReference type="Bgee" id="ENSXETG00000038243">
    <property type="expression patterns" value="Expressed in skeletal muscle tissue and 12 other cell types or tissues"/>
</dbReference>
<keyword evidence="4 8" id="KW-0812">Transmembrane</keyword>
<evidence type="ECO:0000256" key="3">
    <source>
        <dbReference type="ARBA" id="ARBA00022448"/>
    </source>
</evidence>
<dbReference type="AlphaFoldDB" id="A0A803JP91"/>
<evidence type="ECO:0000256" key="6">
    <source>
        <dbReference type="ARBA" id="ARBA00023065"/>
    </source>
</evidence>
<dbReference type="PANTHER" id="PTHR14132">
    <property type="entry name" value="SODIUM/POTASSIUM-TRANSPORTING ATPASE SUBUNIT GAMMA"/>
    <property type="match status" value="1"/>
</dbReference>
<dbReference type="GO" id="GO:0006811">
    <property type="term" value="P:monoatomic ion transport"/>
    <property type="evidence" value="ECO:0007669"/>
    <property type="project" value="UniProtKB-KW"/>
</dbReference>
<dbReference type="InterPro" id="IPR047297">
    <property type="entry name" value="FXYD_motif"/>
</dbReference>
<sequence>MEVPLLVFCCSMAISSVISAAIESETEHKEEEKRDPFHYDYRTLRIGGLVFAGVLFILGILIILSKCHIVRLTWERAMLGSVQQRDMLLLAGQRLIPSFPFHVPFNVPLHVPLNVPLHVPLSVPLHVPFNVPFHVPFNVPLHVPLNVPLHVPLSVPLHVPF</sequence>
<dbReference type="GO" id="GO:0016020">
    <property type="term" value="C:membrane"/>
    <property type="evidence" value="ECO:0007669"/>
    <property type="project" value="UniProtKB-SubCell"/>
</dbReference>
<evidence type="ECO:0000313" key="9">
    <source>
        <dbReference type="Ensembl" id="ENSXETP00000109786"/>
    </source>
</evidence>
<organism evidence="9">
    <name type="scientific">Xenopus tropicalis</name>
    <name type="common">Western clawed frog</name>
    <name type="synonym">Silurana tropicalis</name>
    <dbReference type="NCBI Taxonomy" id="8364"/>
    <lineage>
        <taxon>Eukaryota</taxon>
        <taxon>Metazoa</taxon>
        <taxon>Chordata</taxon>
        <taxon>Craniata</taxon>
        <taxon>Vertebrata</taxon>
        <taxon>Euteleostomi</taxon>
        <taxon>Amphibia</taxon>
        <taxon>Batrachia</taxon>
        <taxon>Anura</taxon>
        <taxon>Pipoidea</taxon>
        <taxon>Pipidae</taxon>
        <taxon>Xenopodinae</taxon>
        <taxon>Xenopus</taxon>
        <taxon>Silurana</taxon>
    </lineage>
</organism>
<dbReference type="InterPro" id="IPR000272">
    <property type="entry name" value="Ion-transport_regulator_FXYD"/>
</dbReference>
<dbReference type="PROSITE" id="PS01310">
    <property type="entry name" value="FXYD"/>
    <property type="match status" value="1"/>
</dbReference>
<gene>
    <name evidence="9" type="primary">fxyd1</name>
</gene>
<reference evidence="9" key="2">
    <citation type="submission" date="2021-03" db="UniProtKB">
        <authorList>
            <consortium name="Ensembl"/>
        </authorList>
    </citation>
    <scope>IDENTIFICATION</scope>
</reference>
<evidence type="ECO:0000256" key="1">
    <source>
        <dbReference type="ARBA" id="ARBA00004167"/>
    </source>
</evidence>
<reference evidence="9" key="1">
    <citation type="journal article" date="2010" name="Science">
        <title>The genome of the Western clawed frog Xenopus tropicalis.</title>
        <authorList>
            <person name="Hellsten U."/>
            <person name="Harland R.M."/>
            <person name="Gilchrist M.J."/>
            <person name="Hendrix D."/>
            <person name="Jurka J."/>
            <person name="Kapitonov V."/>
            <person name="Ovcharenko I."/>
            <person name="Putnam N.H."/>
            <person name="Shu S."/>
            <person name="Taher L."/>
            <person name="Blitz I.L."/>
            <person name="Blumberg B."/>
            <person name="Dichmann D.S."/>
            <person name="Dubchak I."/>
            <person name="Amaya E."/>
            <person name="Detter J.C."/>
            <person name="Fletcher R."/>
            <person name="Gerhard D.S."/>
            <person name="Goodstein D."/>
            <person name="Graves T."/>
            <person name="Grigoriev I.V."/>
            <person name="Grimwood J."/>
            <person name="Kawashima T."/>
            <person name="Lindquist E."/>
            <person name="Lucas S.M."/>
            <person name="Mead P.E."/>
            <person name="Mitros T."/>
            <person name="Ogino H."/>
            <person name="Ohta Y."/>
            <person name="Poliakov A.V."/>
            <person name="Pollet N."/>
            <person name="Robert J."/>
            <person name="Salamov A."/>
            <person name="Sater A.K."/>
            <person name="Schmutz J."/>
            <person name="Terry A."/>
            <person name="Vize P.D."/>
            <person name="Warren W.C."/>
            <person name="Wells D."/>
            <person name="Wills A."/>
            <person name="Wilson R.K."/>
            <person name="Zimmerman L.B."/>
            <person name="Zorn A.M."/>
            <person name="Grainger R."/>
            <person name="Grammer T."/>
            <person name="Khokha M.K."/>
            <person name="Richardson P.M."/>
            <person name="Rokhsar D.S."/>
        </authorList>
    </citation>
    <scope>NUCLEOTIDE SEQUENCE [LARGE SCALE GENOMIC DNA]</scope>
    <source>
        <strain evidence="9">Nigerian</strain>
    </source>
</reference>
<keyword evidence="8" id="KW-0732">Signal</keyword>
<feature type="chain" id="PRO_5031600627" description="FXYD domain-containing ion transport regulator" evidence="8">
    <location>
        <begin position="21"/>
        <end position="161"/>
    </location>
</feature>
<keyword evidence="7 8" id="KW-0472">Membrane</keyword>
<dbReference type="GO" id="GO:0043269">
    <property type="term" value="P:regulation of monoatomic ion transport"/>
    <property type="evidence" value="ECO:0007669"/>
    <property type="project" value="InterPro"/>
</dbReference>
<comment type="subcellular location">
    <subcellularLocation>
        <location evidence="1">Membrane</location>
        <topology evidence="1">Single-pass membrane protein</topology>
    </subcellularLocation>
</comment>
<evidence type="ECO:0000256" key="5">
    <source>
        <dbReference type="ARBA" id="ARBA00022989"/>
    </source>
</evidence>
<dbReference type="GO" id="GO:0099106">
    <property type="term" value="F:ion channel regulator activity"/>
    <property type="evidence" value="ECO:0007669"/>
    <property type="project" value="InterPro"/>
</dbReference>
<dbReference type="InParanoid" id="A0A803JP91"/>
<dbReference type="Pfam" id="PF02038">
    <property type="entry name" value="ATP1G1_PLM_MAT8"/>
    <property type="match status" value="1"/>
</dbReference>
<name>A0A803JP91_XENTR</name>
<feature type="signal peptide" evidence="8">
    <location>
        <begin position="1"/>
        <end position="20"/>
    </location>
</feature>
<accession>A0A803JP91</accession>
<evidence type="ECO:0000256" key="2">
    <source>
        <dbReference type="ARBA" id="ARBA00005948"/>
    </source>
</evidence>
<protein>
    <recommendedName>
        <fullName evidence="8">FXYD domain-containing ion transport regulator</fullName>
    </recommendedName>
</protein>
<evidence type="ECO:0000256" key="7">
    <source>
        <dbReference type="ARBA" id="ARBA00023136"/>
    </source>
</evidence>
<keyword evidence="6 8" id="KW-0406">Ion transport</keyword>
<dbReference type="Ensembl" id="ENSXETT00000117672">
    <property type="protein sequence ID" value="ENSXETP00000109786"/>
    <property type="gene ID" value="ENSXETG00000038243"/>
</dbReference>
<dbReference type="Gene3D" id="1.20.5.780">
    <property type="entry name" value="Single helix bin"/>
    <property type="match status" value="1"/>
</dbReference>